<keyword evidence="1" id="KW-0472">Membrane</keyword>
<protein>
    <submittedName>
        <fullName evidence="2">Uncharacterized protein</fullName>
    </submittedName>
</protein>
<dbReference type="AlphaFoldDB" id="A0A940MR36"/>
<gene>
    <name evidence="2" type="ORF">J5474_15305</name>
</gene>
<feature type="transmembrane region" description="Helical" evidence="1">
    <location>
        <begin position="77"/>
        <end position="94"/>
    </location>
</feature>
<dbReference type="RefSeq" id="WP_209361785.1">
    <property type="nucleotide sequence ID" value="NZ_JAGISH010000008.1"/>
</dbReference>
<sequence>MHWVDLIAAAEKTGIVLLASSILPVAVLIGAGLANRREKPDRLPTGQLAMVALVFGCLACVTGLIAGASRTAVTGQVLPAALGLIGAVALYTVIQKEASLPVAGCAVLAFSLMLAFGTVLGSYERARSQAFAEAQRYDMGILKTQADIEAVINGYRRARALPVLDFSGE</sequence>
<name>A0A940MR36_9RHOB</name>
<keyword evidence="1" id="KW-1133">Transmembrane helix</keyword>
<dbReference type="Proteomes" id="UP000675940">
    <property type="component" value="Unassembled WGS sequence"/>
</dbReference>
<feature type="transmembrane region" description="Helical" evidence="1">
    <location>
        <begin position="100"/>
        <end position="120"/>
    </location>
</feature>
<evidence type="ECO:0000313" key="2">
    <source>
        <dbReference type="EMBL" id="MBP0483849.1"/>
    </source>
</evidence>
<reference evidence="2" key="1">
    <citation type="submission" date="2021-03" db="EMBL/GenBank/DDBJ databases">
        <title>Sagittula salina sp. nov. strain M10.9X isolated from the marine waste.</title>
        <authorList>
            <person name="Satari L."/>
            <person name="Molina-Menor E."/>
            <person name="Vidal-Verdu A."/>
            <person name="Pascual J."/>
            <person name="Pereto J."/>
            <person name="Porcar M."/>
        </authorList>
    </citation>
    <scope>NUCLEOTIDE SEQUENCE</scope>
    <source>
        <strain evidence="2">M10.9X</strain>
    </source>
</reference>
<keyword evidence="3" id="KW-1185">Reference proteome</keyword>
<accession>A0A940MR36</accession>
<organism evidence="2 3">
    <name type="scientific">Sagittula salina</name>
    <dbReference type="NCBI Taxonomy" id="2820268"/>
    <lineage>
        <taxon>Bacteria</taxon>
        <taxon>Pseudomonadati</taxon>
        <taxon>Pseudomonadota</taxon>
        <taxon>Alphaproteobacteria</taxon>
        <taxon>Rhodobacterales</taxon>
        <taxon>Roseobacteraceae</taxon>
        <taxon>Sagittula</taxon>
    </lineage>
</organism>
<comment type="caution">
    <text evidence="2">The sequence shown here is derived from an EMBL/GenBank/DDBJ whole genome shotgun (WGS) entry which is preliminary data.</text>
</comment>
<evidence type="ECO:0000313" key="3">
    <source>
        <dbReference type="Proteomes" id="UP000675940"/>
    </source>
</evidence>
<keyword evidence="1" id="KW-0812">Transmembrane</keyword>
<proteinExistence type="predicted"/>
<feature type="transmembrane region" description="Helical" evidence="1">
    <location>
        <begin position="46"/>
        <end position="65"/>
    </location>
</feature>
<evidence type="ECO:0000256" key="1">
    <source>
        <dbReference type="SAM" id="Phobius"/>
    </source>
</evidence>
<feature type="transmembrane region" description="Helical" evidence="1">
    <location>
        <begin position="15"/>
        <end position="34"/>
    </location>
</feature>
<dbReference type="EMBL" id="JAGISH010000008">
    <property type="protein sequence ID" value="MBP0483849.1"/>
    <property type="molecule type" value="Genomic_DNA"/>
</dbReference>